<feature type="non-terminal residue" evidence="3">
    <location>
        <position position="235"/>
    </location>
</feature>
<keyword evidence="4" id="KW-1185">Reference proteome</keyword>
<comment type="caution">
    <text evidence="3">The sequence shown here is derived from an EMBL/GenBank/DDBJ whole genome shotgun (WGS) entry which is preliminary data.</text>
</comment>
<dbReference type="EMBL" id="REGN01012805">
    <property type="protein sequence ID" value="RMZ94783.1"/>
    <property type="molecule type" value="Genomic_DNA"/>
</dbReference>
<evidence type="ECO:0000256" key="1">
    <source>
        <dbReference type="SAM" id="Coils"/>
    </source>
</evidence>
<sequence length="235" mass="28052">MQVQREQLQVQREHLKVLRKQLQILRDQFHQQMQVQRETMVYTMQNMVKKYNLVKKFPDNVNLAKWPGVHPQSISSRTTNFIRDLKKKEISYYQYGNDFETMANEVASKCAGQIRQQLFKTLKNLHEKCAMCALIEPDENFIDILNENKCLFINIFFRFYYLCHYTFIDVYLQWQNATELKNLDFDIQNLTWKMQNKNVDGTLTQIEPSNSRQIEQSRRDRSNSPTSSTNETSVT</sequence>
<feature type="coiled-coil region" evidence="1">
    <location>
        <begin position="1"/>
        <end position="28"/>
    </location>
</feature>
<organism evidence="3 4">
    <name type="scientific">Brachionus plicatilis</name>
    <name type="common">Marine rotifer</name>
    <name type="synonym">Brachionus muelleri</name>
    <dbReference type="NCBI Taxonomy" id="10195"/>
    <lineage>
        <taxon>Eukaryota</taxon>
        <taxon>Metazoa</taxon>
        <taxon>Spiralia</taxon>
        <taxon>Gnathifera</taxon>
        <taxon>Rotifera</taxon>
        <taxon>Eurotatoria</taxon>
        <taxon>Monogononta</taxon>
        <taxon>Pseudotrocha</taxon>
        <taxon>Ploima</taxon>
        <taxon>Brachionidae</taxon>
        <taxon>Brachionus</taxon>
    </lineage>
</organism>
<evidence type="ECO:0000256" key="2">
    <source>
        <dbReference type="SAM" id="MobiDB-lite"/>
    </source>
</evidence>
<evidence type="ECO:0000313" key="4">
    <source>
        <dbReference type="Proteomes" id="UP000276133"/>
    </source>
</evidence>
<feature type="compositionally biased region" description="Low complexity" evidence="2">
    <location>
        <begin position="223"/>
        <end position="235"/>
    </location>
</feature>
<proteinExistence type="predicted"/>
<dbReference type="Proteomes" id="UP000276133">
    <property type="component" value="Unassembled WGS sequence"/>
</dbReference>
<gene>
    <name evidence="3" type="ORF">BpHYR1_006931</name>
</gene>
<feature type="region of interest" description="Disordered" evidence="2">
    <location>
        <begin position="205"/>
        <end position="235"/>
    </location>
</feature>
<name>A0A3M7P6Y9_BRAPC</name>
<evidence type="ECO:0000313" key="3">
    <source>
        <dbReference type="EMBL" id="RMZ94783.1"/>
    </source>
</evidence>
<keyword evidence="1" id="KW-0175">Coiled coil</keyword>
<protein>
    <submittedName>
        <fullName evidence="3">Uncharacterized protein</fullName>
    </submittedName>
</protein>
<feature type="compositionally biased region" description="Polar residues" evidence="2">
    <location>
        <begin position="205"/>
        <end position="214"/>
    </location>
</feature>
<accession>A0A3M7P6Y9</accession>
<dbReference type="AlphaFoldDB" id="A0A3M7P6Y9"/>
<reference evidence="3 4" key="1">
    <citation type="journal article" date="2018" name="Sci. Rep.">
        <title>Genomic signatures of local adaptation to the degree of environmental predictability in rotifers.</title>
        <authorList>
            <person name="Franch-Gras L."/>
            <person name="Hahn C."/>
            <person name="Garcia-Roger E.M."/>
            <person name="Carmona M.J."/>
            <person name="Serra M."/>
            <person name="Gomez A."/>
        </authorList>
    </citation>
    <scope>NUCLEOTIDE SEQUENCE [LARGE SCALE GENOMIC DNA]</scope>
    <source>
        <strain evidence="3">HYR1</strain>
    </source>
</reference>